<feature type="transmembrane region" description="Helical" evidence="1">
    <location>
        <begin position="70"/>
        <end position="91"/>
    </location>
</feature>
<gene>
    <name evidence="2" type="ORF">Z045_05450</name>
</gene>
<feature type="transmembrane region" description="Helical" evidence="1">
    <location>
        <begin position="220"/>
        <end position="239"/>
    </location>
</feature>
<comment type="caution">
    <text evidence="2">The sequence shown here is derived from an EMBL/GenBank/DDBJ whole genome shotgun (WGS) entry which is preliminary data.</text>
</comment>
<name>A0A0V9UNR5_9NOCA</name>
<dbReference type="Proteomes" id="UP000053060">
    <property type="component" value="Unassembled WGS sequence"/>
</dbReference>
<feature type="transmembrane region" description="Helical" evidence="1">
    <location>
        <begin position="147"/>
        <end position="167"/>
    </location>
</feature>
<dbReference type="RefSeq" id="WP_060650979.1">
    <property type="nucleotide sequence ID" value="NZ_AZXY01000002.1"/>
</dbReference>
<reference evidence="3" key="1">
    <citation type="submission" date="2015-01" db="EMBL/GenBank/DDBJ databases">
        <title>Draft genome sequence of Rhodococcus pyridinivorans strain KG-16, a hydrocarbon-degrading bacterium.</title>
        <authorList>
            <person name="Aggarwal R.K."/>
            <person name="Dawar C."/>
        </authorList>
    </citation>
    <scope>NUCLEOTIDE SEQUENCE [LARGE SCALE GENOMIC DNA]</scope>
    <source>
        <strain evidence="3">KG-16</strain>
    </source>
</reference>
<proteinExistence type="predicted"/>
<evidence type="ECO:0000256" key="1">
    <source>
        <dbReference type="SAM" id="Phobius"/>
    </source>
</evidence>
<dbReference type="PATRIC" id="fig|1441730.3.peg.1139"/>
<keyword evidence="1" id="KW-0472">Membrane</keyword>
<organism evidence="2 3">
    <name type="scientific">Rhodococcus pyridinivorans KG-16</name>
    <dbReference type="NCBI Taxonomy" id="1441730"/>
    <lineage>
        <taxon>Bacteria</taxon>
        <taxon>Bacillati</taxon>
        <taxon>Actinomycetota</taxon>
        <taxon>Actinomycetes</taxon>
        <taxon>Mycobacteriales</taxon>
        <taxon>Nocardiaceae</taxon>
        <taxon>Rhodococcus</taxon>
    </lineage>
</organism>
<feature type="transmembrane region" description="Helical" evidence="1">
    <location>
        <begin position="26"/>
        <end position="50"/>
    </location>
</feature>
<dbReference type="AlphaFoldDB" id="A0A0V9UNR5"/>
<keyword evidence="1" id="KW-0812">Transmembrane</keyword>
<feature type="transmembrane region" description="Helical" evidence="1">
    <location>
        <begin position="103"/>
        <end position="127"/>
    </location>
</feature>
<evidence type="ECO:0000313" key="3">
    <source>
        <dbReference type="Proteomes" id="UP000053060"/>
    </source>
</evidence>
<evidence type="ECO:0000313" key="2">
    <source>
        <dbReference type="EMBL" id="KSZ59621.1"/>
    </source>
</evidence>
<reference evidence="2 3" key="2">
    <citation type="journal article" date="2016" name="Genome Announc.">
        <title>Draft Genome Sequence of a Versatile Hydrocarbon-Degrading Bacterium, Rhodococcus pyridinivorans Strain KG-16, Collected from Oil Fields in India.</title>
        <authorList>
            <person name="Aggarwal R.K."/>
            <person name="Dawar C."/>
            <person name="Phanindranath R."/>
            <person name="Mutnuri L."/>
            <person name="Dayal A.M."/>
        </authorList>
    </citation>
    <scope>NUCLEOTIDE SEQUENCE [LARGE SCALE GENOMIC DNA]</scope>
    <source>
        <strain evidence="2 3">KG-16</strain>
    </source>
</reference>
<accession>A0A0V9UNR5</accession>
<dbReference type="EMBL" id="AZXY01000002">
    <property type="protein sequence ID" value="KSZ59621.1"/>
    <property type="molecule type" value="Genomic_DNA"/>
</dbReference>
<feature type="transmembrane region" description="Helical" evidence="1">
    <location>
        <begin position="179"/>
        <end position="200"/>
    </location>
</feature>
<sequence length="244" mass="26032">MTTAIPLPAPVTTGSARVLSVARLQLVSWPLFVAWPVGLLITSALIPWVIFSLVDTGAEYNVTGSILSVYGFIVAFYILAMTQMFSFALRLGSTRSHYMQSMVAIAVAQSAVFAIAFQLLSVLEAATGGWGVDMRMFGILRFVTDSSVVQFLGFFATMLLIVALSMLTGAIQHRWRATGLLTAAASVVVIGGLAAILVTWTRSWSSLWSWIVDASPTTTLVVLPLLVAAVCVGATWQVARSAAP</sequence>
<protein>
    <submittedName>
        <fullName evidence="2">Uncharacterized protein</fullName>
    </submittedName>
</protein>
<keyword evidence="1" id="KW-1133">Transmembrane helix</keyword>